<dbReference type="InterPro" id="IPR051268">
    <property type="entry name" value="Type-I_R_enzyme_R_subunit"/>
</dbReference>
<comment type="subunit">
    <text evidence="3 11">The type I restriction/modification system is composed of three polypeptides R, M and S.</text>
</comment>
<dbReference type="InterPro" id="IPR007409">
    <property type="entry name" value="Restrct_endonuc_type1_HsdR_N"/>
</dbReference>
<dbReference type="InterPro" id="IPR040980">
    <property type="entry name" value="SWI2_SNF2"/>
</dbReference>
<evidence type="ECO:0000313" key="13">
    <source>
        <dbReference type="EMBL" id="RMA78622.1"/>
    </source>
</evidence>
<dbReference type="Pfam" id="PF11867">
    <property type="entry name" value="T1RH-like_C"/>
    <property type="match status" value="1"/>
</dbReference>
<keyword evidence="6 11" id="KW-0680">Restriction system</keyword>
<dbReference type="PANTHER" id="PTHR30195:SF15">
    <property type="entry name" value="TYPE I RESTRICTION ENZYME HINDI ENDONUCLEASE SUBUNIT"/>
    <property type="match status" value="1"/>
</dbReference>
<accession>A0A3M0AHB8</accession>
<evidence type="ECO:0000256" key="10">
    <source>
        <dbReference type="ARBA" id="ARBA00023125"/>
    </source>
</evidence>
<dbReference type="InterPro" id="IPR055180">
    <property type="entry name" value="HsdR_RecA-like_helicase_dom_2"/>
</dbReference>
<dbReference type="GO" id="GO:0003677">
    <property type="term" value="F:DNA binding"/>
    <property type="evidence" value="ECO:0007669"/>
    <property type="project" value="UniProtKB-KW"/>
</dbReference>
<dbReference type="EMBL" id="REFI01000006">
    <property type="protein sequence ID" value="RMA78622.1"/>
    <property type="molecule type" value="Genomic_DNA"/>
</dbReference>
<dbReference type="Pfam" id="PF18766">
    <property type="entry name" value="SWI2_SNF2"/>
    <property type="match status" value="1"/>
</dbReference>
<name>A0A3M0AHB8_9BACT</name>
<dbReference type="GO" id="GO:0005524">
    <property type="term" value="F:ATP binding"/>
    <property type="evidence" value="ECO:0007669"/>
    <property type="project" value="UniProtKB-KW"/>
</dbReference>
<dbReference type="OrthoDB" id="9758243at2"/>
<dbReference type="RefSeq" id="WP_121940743.1">
    <property type="nucleotide sequence ID" value="NZ_CP137846.1"/>
</dbReference>
<dbReference type="PROSITE" id="PS51192">
    <property type="entry name" value="HELICASE_ATP_BIND_1"/>
    <property type="match status" value="1"/>
</dbReference>
<reference evidence="13 14" key="1">
    <citation type="submission" date="2018-10" db="EMBL/GenBank/DDBJ databases">
        <title>Genomic Encyclopedia of Archaeal and Bacterial Type Strains, Phase II (KMG-II): from individual species to whole genera.</title>
        <authorList>
            <person name="Goeker M."/>
        </authorList>
    </citation>
    <scope>NUCLEOTIDE SEQUENCE [LARGE SCALE GENOMIC DNA]</scope>
    <source>
        <strain evidence="13 14">ATCC 29870</strain>
    </source>
</reference>
<proteinExistence type="inferred from homology"/>
<dbReference type="PANTHER" id="PTHR30195">
    <property type="entry name" value="TYPE I SITE-SPECIFIC DEOXYRIBONUCLEASE PROTEIN SUBUNIT M AND R"/>
    <property type="match status" value="1"/>
</dbReference>
<dbReference type="Gene3D" id="3.90.1570.50">
    <property type="match status" value="1"/>
</dbReference>
<dbReference type="GO" id="GO:0009035">
    <property type="term" value="F:type I site-specific deoxyribonuclease activity"/>
    <property type="evidence" value="ECO:0007669"/>
    <property type="project" value="UniProtKB-EC"/>
</dbReference>
<dbReference type="SUPFAM" id="SSF52540">
    <property type="entry name" value="P-loop containing nucleoside triphosphate hydrolases"/>
    <property type="match status" value="2"/>
</dbReference>
<dbReference type="GO" id="GO:0009307">
    <property type="term" value="P:DNA restriction-modification system"/>
    <property type="evidence" value="ECO:0007669"/>
    <property type="project" value="UniProtKB-KW"/>
</dbReference>
<evidence type="ECO:0000256" key="3">
    <source>
        <dbReference type="ARBA" id="ARBA00011296"/>
    </source>
</evidence>
<evidence type="ECO:0000256" key="1">
    <source>
        <dbReference type="ARBA" id="ARBA00000851"/>
    </source>
</evidence>
<dbReference type="InterPro" id="IPR014001">
    <property type="entry name" value="Helicase_ATP-bd"/>
</dbReference>
<keyword evidence="8 11" id="KW-0378">Hydrolase</keyword>
<dbReference type="CDD" id="cd22332">
    <property type="entry name" value="HsdR_N"/>
    <property type="match status" value="1"/>
</dbReference>
<comment type="catalytic activity">
    <reaction evidence="1 11">
        <text>Endonucleolytic cleavage of DNA to give random double-stranded fragments with terminal 5'-phosphates, ATP is simultaneously hydrolyzed.</text>
        <dbReference type="EC" id="3.1.21.3"/>
    </reaction>
</comment>
<keyword evidence="4" id="KW-0540">Nuclease</keyword>
<evidence type="ECO:0000256" key="9">
    <source>
        <dbReference type="ARBA" id="ARBA00022840"/>
    </source>
</evidence>
<evidence type="ECO:0000256" key="11">
    <source>
        <dbReference type="RuleBase" id="RU364115"/>
    </source>
</evidence>
<keyword evidence="14" id="KW-1185">Reference proteome</keyword>
<feature type="domain" description="Helicase ATP-binding" evidence="12">
    <location>
        <begin position="289"/>
        <end position="474"/>
    </location>
</feature>
<dbReference type="NCBIfam" id="TIGR00348">
    <property type="entry name" value="hsdR"/>
    <property type="match status" value="1"/>
</dbReference>
<evidence type="ECO:0000256" key="2">
    <source>
        <dbReference type="ARBA" id="ARBA00008598"/>
    </source>
</evidence>
<evidence type="ECO:0000256" key="6">
    <source>
        <dbReference type="ARBA" id="ARBA00022747"/>
    </source>
</evidence>
<evidence type="ECO:0000256" key="7">
    <source>
        <dbReference type="ARBA" id="ARBA00022759"/>
    </source>
</evidence>
<dbReference type="SMART" id="SM00487">
    <property type="entry name" value="DEXDc"/>
    <property type="match status" value="1"/>
</dbReference>
<comment type="caution">
    <text evidence="13">The sequence shown here is derived from an EMBL/GenBank/DDBJ whole genome shotgun (WGS) entry which is preliminary data.</text>
</comment>
<protein>
    <recommendedName>
        <fullName evidence="11">Type I restriction enzyme endonuclease subunit</fullName>
        <shortName evidence="11">R protein</shortName>
        <ecNumber evidence="11">3.1.21.3</ecNumber>
    </recommendedName>
</protein>
<comment type="similarity">
    <text evidence="2 11">Belongs to the HsdR family.</text>
</comment>
<comment type="function">
    <text evidence="11">Subunit R is required for both nuclease and ATPase activities, but not for modification.</text>
</comment>
<keyword evidence="7" id="KW-0255">Endonuclease</keyword>
<dbReference type="EC" id="3.1.21.3" evidence="11"/>
<evidence type="ECO:0000256" key="4">
    <source>
        <dbReference type="ARBA" id="ARBA00022722"/>
    </source>
</evidence>
<organism evidence="13 14">
    <name type="scientific">Metamycoplasma subdolum</name>
    <dbReference type="NCBI Taxonomy" id="92407"/>
    <lineage>
        <taxon>Bacteria</taxon>
        <taxon>Bacillati</taxon>
        <taxon>Mycoplasmatota</taxon>
        <taxon>Mycoplasmoidales</taxon>
        <taxon>Metamycoplasmataceae</taxon>
        <taxon>Metamycoplasma</taxon>
    </lineage>
</organism>
<dbReference type="Pfam" id="PF22679">
    <property type="entry name" value="T1R_D3-like"/>
    <property type="match status" value="1"/>
</dbReference>
<dbReference type="InterPro" id="IPR021810">
    <property type="entry name" value="T1RH-like_C"/>
</dbReference>
<evidence type="ECO:0000259" key="12">
    <source>
        <dbReference type="PROSITE" id="PS51192"/>
    </source>
</evidence>
<keyword evidence="10 11" id="KW-0238">DNA-binding</keyword>
<evidence type="ECO:0000256" key="5">
    <source>
        <dbReference type="ARBA" id="ARBA00022741"/>
    </source>
</evidence>
<gene>
    <name evidence="13" type="ORF">JN00_0263</name>
</gene>
<dbReference type="Pfam" id="PF04313">
    <property type="entry name" value="HSDR_N"/>
    <property type="match status" value="1"/>
</dbReference>
<evidence type="ECO:0000256" key="8">
    <source>
        <dbReference type="ARBA" id="ARBA00022801"/>
    </source>
</evidence>
<dbReference type="AlphaFoldDB" id="A0A3M0AHB8"/>
<sequence>MIFNESKVEDYILELLQEEKYELIDENYSWFQERQLDEFINKELLLNCLKKINIKYSNDENVLEQAIKKIMRLESLSLFERNKEFHNLLINGIKIDSKKYTPRPLIKIIDFENINNNVFQVAHQIKFKEFDRKRIPDVVVFINGIPLIVMELKSFAEDAQKNTLYEAYTQLGSDSLGDGYRYDIPTLFNYNAFLVISDGVLSKVGTLTSKFERFNEWKSIKGETGLNSNETKKTDTLIKGLFQKERLIDIIHNNLFFIQNKNNEPKKILAQYHQYFGVKKAYESILKTKKPEGSGKAGIIWHTQGSGKSFSMLMLAHKILTSKNFDGVPTIVVLTDRINLDNQLYNTFLSAKEYLRCEPIQIEGREELLKTLGTVKQGGIIFATVQKFDKHKIAKNTRNNIIVLADEAHRSHYGLEEAIHYKKINGDIEALFKYGYEKYIRESLPNATFIGFTGTPVNTAERQTTEIFGDIIDSYDMTQSIQDGATVKLYYEARFVTAKVDSNILNKIDNFYKQIEISNKASQEDIDRSKSQMSKITKLLEDDDMIKAFADDIIRHFDARSKVNNGKAMIVCQTRKAALKIYKYLTSLKDRNDLKEKIILVATDSNKDSEAERKLYGTSYSRSSLAEEFKKIDSKKRIAIVCDMWLTGYDVADLDTMYLIKMIRQSHNLMQAIARVNRVFSGKNGGLIVDYLNLKSFLDKALSQYTERDQKNNCKDIKEEIYDILIEKLNILNAMFKTINCSSFQSNDAKQKFEAIQNGADFVLQDERRKKEFLGLTLDLKQAHSVCLSIIEKEIKWNIQYYLAIRSYILKLNSHAQIVSTEHMNQYVEKLLVDAIQSDEIKILTEEQSFNDISDAIELLSEEKIKELRAQNPTSILIENIKRLLEKAISETRKNNYYKSQEYSQKLRHILDKYNNRGINFEPEKGIIALVGFAKEIFDDEKKANKLGLTGRERAFYDALVQGKTARDLMKDETLKLIASELKEFFDKYDSETTDWGKKEATQARIKIEIKKRLQKYNYPPEFRDQTIEVVIKQAYNLYEND</sequence>
<evidence type="ECO:0000313" key="14">
    <source>
        <dbReference type="Proteomes" id="UP000267246"/>
    </source>
</evidence>
<dbReference type="InterPro" id="IPR027417">
    <property type="entry name" value="P-loop_NTPase"/>
</dbReference>
<keyword evidence="9 11" id="KW-0067">ATP-binding</keyword>
<keyword evidence="5 11" id="KW-0547">Nucleotide-binding</keyword>
<dbReference type="Gene3D" id="3.40.50.300">
    <property type="entry name" value="P-loop containing nucleotide triphosphate hydrolases"/>
    <property type="match status" value="2"/>
</dbReference>
<dbReference type="Proteomes" id="UP000267246">
    <property type="component" value="Unassembled WGS sequence"/>
</dbReference>
<dbReference type="InterPro" id="IPR004473">
    <property type="entry name" value="Restrct_endonuc_typeI_HsdR"/>
</dbReference>